<evidence type="ECO:0000256" key="6">
    <source>
        <dbReference type="ARBA" id="ARBA00022989"/>
    </source>
</evidence>
<keyword evidence="6 8" id="KW-1133">Transmembrane helix</keyword>
<dbReference type="GO" id="GO:0005886">
    <property type="term" value="C:plasma membrane"/>
    <property type="evidence" value="ECO:0007669"/>
    <property type="project" value="UniProtKB-SubCell"/>
</dbReference>
<evidence type="ECO:0000256" key="1">
    <source>
        <dbReference type="ARBA" id="ARBA00004651"/>
    </source>
</evidence>
<feature type="transmembrane region" description="Helical" evidence="8">
    <location>
        <begin position="6"/>
        <end position="25"/>
    </location>
</feature>
<name>A0A839QZ83_9MICO</name>
<comment type="caution">
    <text evidence="9">The sequence shown here is derived from an EMBL/GenBank/DDBJ whole genome shotgun (WGS) entry which is preliminary data.</text>
</comment>
<comment type="similarity">
    <text evidence="2">Belongs to the CPA3 antiporters (TC 2.A.63) subunit F family.</text>
</comment>
<sequence>MPDWVILVAGIILSLSTIPVIYRMVAGPTILDRSVGADMLMVFVLLALALFTAATHSTFAIVGMFAITALGFIGTMAVARFVSREETSQAKDKSDGVKQL</sequence>
<keyword evidence="7 8" id="KW-0472">Membrane</keyword>
<evidence type="ECO:0000256" key="4">
    <source>
        <dbReference type="ARBA" id="ARBA00022475"/>
    </source>
</evidence>
<comment type="subcellular location">
    <subcellularLocation>
        <location evidence="1">Cell membrane</location>
        <topology evidence="1">Multi-pass membrane protein</topology>
    </subcellularLocation>
</comment>
<feature type="transmembrane region" description="Helical" evidence="8">
    <location>
        <begin position="37"/>
        <end position="54"/>
    </location>
</feature>
<evidence type="ECO:0000313" key="10">
    <source>
        <dbReference type="Proteomes" id="UP000568050"/>
    </source>
</evidence>
<evidence type="ECO:0000256" key="2">
    <source>
        <dbReference type="ARBA" id="ARBA00009212"/>
    </source>
</evidence>
<evidence type="ECO:0000313" key="9">
    <source>
        <dbReference type="EMBL" id="MBB3023271.1"/>
    </source>
</evidence>
<keyword evidence="3" id="KW-0813">Transport</keyword>
<accession>A0A839QZ83</accession>
<dbReference type="AlphaFoldDB" id="A0A839QZ83"/>
<dbReference type="RefSeq" id="WP_183376293.1">
    <property type="nucleotide sequence ID" value="NZ_CBCSFZ010000045.1"/>
</dbReference>
<organism evidence="9 10">
    <name type="scientific">Helcobacillus massiliensis</name>
    <dbReference type="NCBI Taxonomy" id="521392"/>
    <lineage>
        <taxon>Bacteria</taxon>
        <taxon>Bacillati</taxon>
        <taxon>Actinomycetota</taxon>
        <taxon>Actinomycetes</taxon>
        <taxon>Micrococcales</taxon>
        <taxon>Dermabacteraceae</taxon>
        <taxon>Helcobacillus</taxon>
    </lineage>
</organism>
<evidence type="ECO:0000256" key="8">
    <source>
        <dbReference type="SAM" id="Phobius"/>
    </source>
</evidence>
<evidence type="ECO:0000256" key="5">
    <source>
        <dbReference type="ARBA" id="ARBA00022692"/>
    </source>
</evidence>
<dbReference type="PANTHER" id="PTHR34702">
    <property type="entry name" value="NA(+)/H(+) ANTIPORTER SUBUNIT F1"/>
    <property type="match status" value="1"/>
</dbReference>
<dbReference type="PANTHER" id="PTHR34702:SF1">
    <property type="entry name" value="NA(+)_H(+) ANTIPORTER SUBUNIT F"/>
    <property type="match status" value="1"/>
</dbReference>
<evidence type="ECO:0000256" key="3">
    <source>
        <dbReference type="ARBA" id="ARBA00022448"/>
    </source>
</evidence>
<evidence type="ECO:0000256" key="7">
    <source>
        <dbReference type="ARBA" id="ARBA00023136"/>
    </source>
</evidence>
<dbReference type="Pfam" id="PF04066">
    <property type="entry name" value="MrpF_PhaF"/>
    <property type="match status" value="1"/>
</dbReference>
<proteinExistence type="inferred from homology"/>
<dbReference type="InterPro" id="IPR007208">
    <property type="entry name" value="MrpF/PhaF-like"/>
</dbReference>
<keyword evidence="10" id="KW-1185">Reference proteome</keyword>
<keyword evidence="5 8" id="KW-0812">Transmembrane</keyword>
<dbReference type="EMBL" id="JACHWP010000003">
    <property type="protein sequence ID" value="MBB3023271.1"/>
    <property type="molecule type" value="Genomic_DNA"/>
</dbReference>
<protein>
    <submittedName>
        <fullName evidence="9">Multicomponent Na+:H+ antiporter subunit F</fullName>
    </submittedName>
</protein>
<keyword evidence="4" id="KW-1003">Cell membrane</keyword>
<dbReference type="Proteomes" id="UP000568050">
    <property type="component" value="Unassembled WGS sequence"/>
</dbReference>
<dbReference type="GO" id="GO:0015385">
    <property type="term" value="F:sodium:proton antiporter activity"/>
    <property type="evidence" value="ECO:0007669"/>
    <property type="project" value="TreeGrafter"/>
</dbReference>
<feature type="transmembrane region" description="Helical" evidence="8">
    <location>
        <begin position="60"/>
        <end position="82"/>
    </location>
</feature>
<reference evidence="9 10" key="1">
    <citation type="submission" date="2020-08" db="EMBL/GenBank/DDBJ databases">
        <title>Sequencing the genomes of 1000 actinobacteria strains.</title>
        <authorList>
            <person name="Klenk H.-P."/>
        </authorList>
    </citation>
    <scope>NUCLEOTIDE SEQUENCE [LARGE SCALE GENOMIC DNA]</scope>
    <source>
        <strain evidence="9 10">DSM 23040</strain>
    </source>
</reference>
<gene>
    <name evidence="9" type="ORF">FHX50_001556</name>
</gene>